<name>A0A7L7L6D7_9BACT</name>
<dbReference type="InterPro" id="IPR021787">
    <property type="entry name" value="DUF3352"/>
</dbReference>
<dbReference type="AlphaFoldDB" id="A0A7L7L6D7"/>
<evidence type="ECO:0000313" key="1">
    <source>
        <dbReference type="EMBL" id="QMU27929.1"/>
    </source>
</evidence>
<dbReference type="Proteomes" id="UP000514509">
    <property type="component" value="Chromosome"/>
</dbReference>
<reference evidence="1 2" key="1">
    <citation type="submission" date="2020-08" db="EMBL/GenBank/DDBJ databases">
        <title>Adhaeribacter dokdonensis sp. nov., isolated from the rhizosphere of Elymus tsukushiensis, a plant native to the Dokdo Islands, Republic of Korea.</title>
        <authorList>
            <person name="Ghim S.Y."/>
        </authorList>
    </citation>
    <scope>NUCLEOTIDE SEQUENCE [LARGE SCALE GENOMIC DNA]</scope>
    <source>
        <strain evidence="1 2">KUDC8001</strain>
    </source>
</reference>
<accession>A0A7L7L6D7</accession>
<dbReference type="RefSeq" id="WP_182415119.1">
    <property type="nucleotide sequence ID" value="NZ_CP055153.1"/>
</dbReference>
<evidence type="ECO:0000313" key="2">
    <source>
        <dbReference type="Proteomes" id="UP000514509"/>
    </source>
</evidence>
<keyword evidence="2" id="KW-1185">Reference proteome</keyword>
<organism evidence="1 2">
    <name type="scientific">Adhaeribacter radiodurans</name>
    <dbReference type="NCBI Taxonomy" id="2745197"/>
    <lineage>
        <taxon>Bacteria</taxon>
        <taxon>Pseudomonadati</taxon>
        <taxon>Bacteroidota</taxon>
        <taxon>Cytophagia</taxon>
        <taxon>Cytophagales</taxon>
        <taxon>Hymenobacteraceae</taxon>
        <taxon>Adhaeribacter</taxon>
    </lineage>
</organism>
<sequence length="892" mass="102492">MLASAGLYGYYKWSKAQEKVNLWTLVPDDAVFVFETNRHERFINQLRQTNLWGNISRLPYFTNLQEDIRLLDSASERRLTLREFIRQKRIVTSVHVTSKTDFDFVVYLPVSSVAEHRYLRSFIENVAKSPLFQTKEQDYQGYLLTQVQNAQNKDAFTFFTYRNNIIFSSNTGLLQQVIRKINRAKLESPVQEFRKINYLKERGVYANIFINYRHLAPFIGLFLKPELQSDVDYLVSLCRSSLLALQVDKQNFYLNGLSLPETLPGSLHQQLRPKNSQALRLKAYVPDRTAILIFLGNQQLVGLAKSNKQISSLVPEVIPWLDSLRQTMQQELALCYLTTPNENVAPEKVALAFTPNPDKTQQVLQALNTAANVRFATERAGRYRIQEIGIPELPVKLFGKGFTGFPRCFAAQVDSFLLFAASEETLRGYVQNIRDKKTWANKEQQQRLLQKTLPQSSVSLFIHTQNTWNFLNRYLQEDKKVGLLRYESLIRKFGQISWQFSRQNQQFLTRILLQHRMEASATHENEEKFKLEQEIAFAAPLITGPDLLRSRPGNATRILVQDSALVLHQVNPEGKIAWSDSLDSKLTSPVYPITFGADAQPKYVFSTHNRIFCLNQAGKDVESFPFNLSDTTTIQNLTVIDRGQANYYFLVNDVRGNIYLYDRQGNLIPGWQPKEMPGKLAIAPYYLNIKGREVIVLAMENGYIYALDVNGANYPGFPINLKGTFTSRLIAQPGSSFRNSKMVLLTQAGELITFNLAGQVEKRMAFARPSRRTTFELVSENSGQSFLIARQDLGRVNLYDADQKLIMEKNYVTSTPKLIQYFYFDPANIIYVITERGPQKTYLYDINIALIGDKPLTNKLPVHLEYNATLQQYQLFKTTDNLLQELIFRARP</sequence>
<dbReference type="Pfam" id="PF11832">
    <property type="entry name" value="DUF3352"/>
    <property type="match status" value="1"/>
</dbReference>
<gene>
    <name evidence="1" type="ORF">HUW48_07675</name>
</gene>
<protein>
    <submittedName>
        <fullName evidence="1">Uncharacterized protein</fullName>
    </submittedName>
</protein>
<proteinExistence type="predicted"/>
<dbReference type="SUPFAM" id="SSF69322">
    <property type="entry name" value="Tricorn protease domain 2"/>
    <property type="match status" value="1"/>
</dbReference>
<dbReference type="KEGG" id="add:HUW48_07675"/>
<dbReference type="EMBL" id="CP055153">
    <property type="protein sequence ID" value="QMU27929.1"/>
    <property type="molecule type" value="Genomic_DNA"/>
</dbReference>